<dbReference type="InterPro" id="IPR012917">
    <property type="entry name" value="DUF3294"/>
</dbReference>
<sequence>MDRLAREDENWDPQLPPTSEQIGAQVSRVTAALFVQKTGFVEDITLSTVGERQTGLFRMQRNYSLMISENITNSRYLNSLAYREDTEILPLPNFDGENPPQFPETVGEFWRLNARDVTFLLNFYGIPNNGTLEKRISRLARHCRVNRPTVV</sequence>
<accession>A0A4P9Y9K3</accession>
<dbReference type="Proteomes" id="UP000281549">
    <property type="component" value="Unassembled WGS sequence"/>
</dbReference>
<organism evidence="2 3">
    <name type="scientific">Rozella allomycis (strain CSF55)</name>
    <dbReference type="NCBI Taxonomy" id="988480"/>
    <lineage>
        <taxon>Eukaryota</taxon>
        <taxon>Fungi</taxon>
        <taxon>Fungi incertae sedis</taxon>
        <taxon>Cryptomycota</taxon>
        <taxon>Cryptomycota incertae sedis</taxon>
        <taxon>Rozella</taxon>
    </lineage>
</organism>
<dbReference type="AlphaFoldDB" id="A0A4P9Y9K3"/>
<dbReference type="Pfam" id="PF07957">
    <property type="entry name" value="DUF3294"/>
    <property type="match status" value="1"/>
</dbReference>
<proteinExistence type="predicted"/>
<protein>
    <submittedName>
        <fullName evidence="2">Uncharacterized protein</fullName>
    </submittedName>
</protein>
<dbReference type="EMBL" id="ML007453">
    <property type="protein sequence ID" value="RKP15877.1"/>
    <property type="molecule type" value="Genomic_DNA"/>
</dbReference>
<evidence type="ECO:0000256" key="1">
    <source>
        <dbReference type="SAM" id="MobiDB-lite"/>
    </source>
</evidence>
<feature type="region of interest" description="Disordered" evidence="1">
    <location>
        <begin position="1"/>
        <end position="21"/>
    </location>
</feature>
<reference evidence="3" key="1">
    <citation type="journal article" date="2018" name="Nat. Microbiol.">
        <title>Leveraging single-cell genomics to expand the fungal tree of life.</title>
        <authorList>
            <person name="Ahrendt S.R."/>
            <person name="Quandt C.A."/>
            <person name="Ciobanu D."/>
            <person name="Clum A."/>
            <person name="Salamov A."/>
            <person name="Andreopoulos B."/>
            <person name="Cheng J.F."/>
            <person name="Woyke T."/>
            <person name="Pelin A."/>
            <person name="Henrissat B."/>
            <person name="Reynolds N.K."/>
            <person name="Benny G.L."/>
            <person name="Smith M.E."/>
            <person name="James T.Y."/>
            <person name="Grigoriev I.V."/>
        </authorList>
    </citation>
    <scope>NUCLEOTIDE SEQUENCE [LARGE SCALE GENOMIC DNA]</scope>
    <source>
        <strain evidence="3">CSF55</strain>
    </source>
</reference>
<name>A0A4P9Y9K3_ROZAC</name>
<gene>
    <name evidence="2" type="ORF">ROZALSC1DRAFT_25940</name>
</gene>
<evidence type="ECO:0000313" key="2">
    <source>
        <dbReference type="EMBL" id="RKP15877.1"/>
    </source>
</evidence>
<evidence type="ECO:0000313" key="3">
    <source>
        <dbReference type="Proteomes" id="UP000281549"/>
    </source>
</evidence>